<reference evidence="3 4" key="1">
    <citation type="journal article" date="2014" name="Genome Announc.">
        <title>Draft genome sequence of the pathogenic fungus Scedosporium apiospermum.</title>
        <authorList>
            <person name="Vandeputte P."/>
            <person name="Ghamrawi S."/>
            <person name="Rechenmann M."/>
            <person name="Iltis A."/>
            <person name="Giraud S."/>
            <person name="Fleury M."/>
            <person name="Thornton C."/>
            <person name="Delhaes L."/>
            <person name="Meyer W."/>
            <person name="Papon N."/>
            <person name="Bouchara J.P."/>
        </authorList>
    </citation>
    <scope>NUCLEOTIDE SEQUENCE [LARGE SCALE GENOMIC DNA]</scope>
    <source>
        <strain evidence="3 4">IHEM 14462</strain>
    </source>
</reference>
<dbReference type="OMA" id="TIDLEWA"/>
<name>A0A084G2T2_PSEDA</name>
<protein>
    <recommendedName>
        <fullName evidence="2">Nephrocystin 3-like N-terminal domain-containing protein</fullName>
    </recommendedName>
</protein>
<dbReference type="Pfam" id="PF24883">
    <property type="entry name" value="NPHP3_N"/>
    <property type="match status" value="1"/>
</dbReference>
<evidence type="ECO:0000313" key="4">
    <source>
        <dbReference type="Proteomes" id="UP000028545"/>
    </source>
</evidence>
<evidence type="ECO:0000259" key="2">
    <source>
        <dbReference type="Pfam" id="PF24883"/>
    </source>
</evidence>
<feature type="domain" description="Nephrocystin 3-like N-terminal" evidence="2">
    <location>
        <begin position="304"/>
        <end position="405"/>
    </location>
</feature>
<evidence type="ECO:0000256" key="1">
    <source>
        <dbReference type="ARBA" id="ARBA00022737"/>
    </source>
</evidence>
<dbReference type="VEuPathDB" id="FungiDB:SAPIO_CDS6959"/>
<evidence type="ECO:0000313" key="3">
    <source>
        <dbReference type="EMBL" id="KEZ41644.1"/>
    </source>
</evidence>
<gene>
    <name evidence="3" type="ORF">SAPIO_CDS6959</name>
</gene>
<organism evidence="3 4">
    <name type="scientific">Pseudallescheria apiosperma</name>
    <name type="common">Scedosporium apiospermum</name>
    <dbReference type="NCBI Taxonomy" id="563466"/>
    <lineage>
        <taxon>Eukaryota</taxon>
        <taxon>Fungi</taxon>
        <taxon>Dikarya</taxon>
        <taxon>Ascomycota</taxon>
        <taxon>Pezizomycotina</taxon>
        <taxon>Sordariomycetes</taxon>
        <taxon>Hypocreomycetidae</taxon>
        <taxon>Microascales</taxon>
        <taxon>Microascaceae</taxon>
        <taxon>Scedosporium</taxon>
    </lineage>
</organism>
<dbReference type="GeneID" id="27726031"/>
<keyword evidence="4" id="KW-1185">Reference proteome</keyword>
<dbReference type="PANTHER" id="PTHR10039:SF5">
    <property type="entry name" value="NACHT DOMAIN-CONTAINING PROTEIN"/>
    <property type="match status" value="1"/>
</dbReference>
<dbReference type="Proteomes" id="UP000028545">
    <property type="component" value="Unassembled WGS sequence"/>
</dbReference>
<dbReference type="OrthoDB" id="443402at2759"/>
<dbReference type="RefSeq" id="XP_016641443.1">
    <property type="nucleotide sequence ID" value="XM_016788919.1"/>
</dbReference>
<comment type="caution">
    <text evidence="3">The sequence shown here is derived from an EMBL/GenBank/DDBJ whole genome shotgun (WGS) entry which is preliminary data.</text>
</comment>
<dbReference type="HOGENOM" id="CLU_002341_4_2_1"/>
<dbReference type="PANTHER" id="PTHR10039">
    <property type="entry name" value="AMELOGENIN"/>
    <property type="match status" value="1"/>
</dbReference>
<dbReference type="AlphaFoldDB" id="A0A084G2T2"/>
<proteinExistence type="predicted"/>
<dbReference type="InterPro" id="IPR056884">
    <property type="entry name" value="NPHP3-like_N"/>
</dbReference>
<accession>A0A084G2T2</accession>
<keyword evidence="1" id="KW-0677">Repeat</keyword>
<dbReference type="KEGG" id="sapo:SAPIO_CDS6959"/>
<sequence>MDPFSALAVATAALQVIDFSAKLVTTGTELFKHGSTNRTIDLEWAATELRDYTERLQNALQLGPNTRSLAEAESKLCDRAGEAKQLAEELLQLINESKRRVGKNKVYEGFRSALVTISTKSNIDRIENKLDSLRKDLVLHILVTLKLQHQLASARSDGRFESLGKSAKAIAEGILDNRNYFTTGIKDLEGAIEEQGRGIQERLEETVAAIATLQQTWMSEESLPRRAVGCNDLSSVFTQDSVADLRKLQADIVDFLWFRDIHARRDRVMDPYEETFSWIFDDKDDATGFPRLLEDWRSEYTMLTATFYFWNAGNTLQKSQAGLLRSILYDALEKHPELIPVVFPMHCRLLSRGRTLDGEPTLDELKTAFSNLMKQEVVPMKICLFIDGVDEFEGDHEDCTTSLRKTLGDMLRGIYSRKALAGP</sequence>
<dbReference type="EMBL" id="JOWA01000109">
    <property type="protein sequence ID" value="KEZ41644.1"/>
    <property type="molecule type" value="Genomic_DNA"/>
</dbReference>